<dbReference type="RefSeq" id="XP_014552820.1">
    <property type="nucleotide sequence ID" value="XM_014697334.1"/>
</dbReference>
<keyword evidence="1" id="KW-0732">Signal</keyword>
<sequence length="137" mass="15351">MRFVSLSLTLAFASMALAAPTQVVDVTSGTEGVCYARVLLHAHRPTPAPHPDRPRHPTRQIQPSEPFNFRVATTFAAQVIVTRTEHAVSRSQRLCIEVYLGSSDQTPHTQAAYLMIFIDHILWKKQSQGIFGRKTRL</sequence>
<reference evidence="2 3" key="1">
    <citation type="journal article" date="2013" name="PLoS Genet.">
        <title>Comparative genome structure, secondary metabolite, and effector coding capacity across Cochliobolus pathogens.</title>
        <authorList>
            <person name="Condon B.J."/>
            <person name="Leng Y."/>
            <person name="Wu D."/>
            <person name="Bushley K.E."/>
            <person name="Ohm R.A."/>
            <person name="Otillar R."/>
            <person name="Martin J."/>
            <person name="Schackwitz W."/>
            <person name="Grimwood J."/>
            <person name="MohdZainudin N."/>
            <person name="Xue C."/>
            <person name="Wang R."/>
            <person name="Manning V.A."/>
            <person name="Dhillon B."/>
            <person name="Tu Z.J."/>
            <person name="Steffenson B.J."/>
            <person name="Salamov A."/>
            <person name="Sun H."/>
            <person name="Lowry S."/>
            <person name="LaButti K."/>
            <person name="Han J."/>
            <person name="Copeland A."/>
            <person name="Lindquist E."/>
            <person name="Barry K."/>
            <person name="Schmutz J."/>
            <person name="Baker S.E."/>
            <person name="Ciuffetti L.M."/>
            <person name="Grigoriev I.V."/>
            <person name="Zhong S."/>
            <person name="Turgeon B.G."/>
        </authorList>
    </citation>
    <scope>NUCLEOTIDE SEQUENCE [LARGE SCALE GENOMIC DNA]</scope>
    <source>
        <strain evidence="2 3">FI3</strain>
    </source>
</reference>
<organism evidence="2 3">
    <name type="scientific">Bipolaris victoriae (strain FI3)</name>
    <name type="common">Victoria blight of oats agent</name>
    <name type="synonym">Cochliobolus victoriae</name>
    <dbReference type="NCBI Taxonomy" id="930091"/>
    <lineage>
        <taxon>Eukaryota</taxon>
        <taxon>Fungi</taxon>
        <taxon>Dikarya</taxon>
        <taxon>Ascomycota</taxon>
        <taxon>Pezizomycotina</taxon>
        <taxon>Dothideomycetes</taxon>
        <taxon>Pleosporomycetidae</taxon>
        <taxon>Pleosporales</taxon>
        <taxon>Pleosporineae</taxon>
        <taxon>Pleosporaceae</taxon>
        <taxon>Bipolaris</taxon>
    </lineage>
</organism>
<gene>
    <name evidence="2" type="ORF">COCVIDRAFT_19162</name>
</gene>
<evidence type="ECO:0000313" key="3">
    <source>
        <dbReference type="Proteomes" id="UP000054337"/>
    </source>
</evidence>
<accession>W7DYX7</accession>
<dbReference type="HOGENOM" id="CLU_2049282_0_0_1"/>
<keyword evidence="3" id="KW-1185">Reference proteome</keyword>
<protein>
    <submittedName>
        <fullName evidence="2">Uncharacterized protein</fullName>
    </submittedName>
</protein>
<dbReference type="GeneID" id="26252310"/>
<dbReference type="AlphaFoldDB" id="W7DYX7"/>
<proteinExistence type="predicted"/>
<dbReference type="EMBL" id="KI968791">
    <property type="protein sequence ID" value="EUN23258.1"/>
    <property type="molecule type" value="Genomic_DNA"/>
</dbReference>
<name>W7DYX7_BIPV3</name>
<evidence type="ECO:0000313" key="2">
    <source>
        <dbReference type="EMBL" id="EUN23258.1"/>
    </source>
</evidence>
<feature type="signal peptide" evidence="1">
    <location>
        <begin position="1"/>
        <end position="18"/>
    </location>
</feature>
<feature type="chain" id="PRO_5004893367" evidence="1">
    <location>
        <begin position="19"/>
        <end position="137"/>
    </location>
</feature>
<evidence type="ECO:0000256" key="1">
    <source>
        <dbReference type="SAM" id="SignalP"/>
    </source>
</evidence>
<dbReference type="Proteomes" id="UP000054337">
    <property type="component" value="Unassembled WGS sequence"/>
</dbReference>